<dbReference type="GO" id="GO:0005737">
    <property type="term" value="C:cytoplasm"/>
    <property type="evidence" value="ECO:0007669"/>
    <property type="project" value="TreeGrafter"/>
</dbReference>
<evidence type="ECO:0000256" key="3">
    <source>
        <dbReference type="ARBA" id="ARBA00022801"/>
    </source>
</evidence>
<keyword evidence="5" id="KW-0808">Transferase</keyword>
<evidence type="ECO:0000256" key="1">
    <source>
        <dbReference type="ARBA" id="ARBA00008779"/>
    </source>
</evidence>
<organism evidence="5 6">
    <name type="scientific">Propioniciclava coleopterorum</name>
    <dbReference type="NCBI Taxonomy" id="2714937"/>
    <lineage>
        <taxon>Bacteria</taxon>
        <taxon>Bacillati</taxon>
        <taxon>Actinomycetota</taxon>
        <taxon>Actinomycetes</taxon>
        <taxon>Propionibacteriales</taxon>
        <taxon>Propionibacteriaceae</taxon>
        <taxon>Propioniciclava</taxon>
    </lineage>
</organism>
<dbReference type="CDD" id="cd16022">
    <property type="entry name" value="sulfatase_like"/>
    <property type="match status" value="1"/>
</dbReference>
<dbReference type="InterPro" id="IPR000917">
    <property type="entry name" value="Sulfatase_N"/>
</dbReference>
<dbReference type="PANTHER" id="PTHR45953">
    <property type="entry name" value="IDURONATE 2-SULFATASE"/>
    <property type="match status" value="1"/>
</dbReference>
<evidence type="ECO:0000313" key="6">
    <source>
        <dbReference type="Proteomes" id="UP000501058"/>
    </source>
</evidence>
<dbReference type="PANTHER" id="PTHR45953:SF1">
    <property type="entry name" value="IDURONATE 2-SULFATASE"/>
    <property type="match status" value="1"/>
</dbReference>
<evidence type="ECO:0000256" key="2">
    <source>
        <dbReference type="ARBA" id="ARBA00022723"/>
    </source>
</evidence>
<dbReference type="InterPro" id="IPR024607">
    <property type="entry name" value="Sulfatase_CS"/>
</dbReference>
<feature type="domain" description="Sulfatase N-terminal" evidence="4">
    <location>
        <begin position="3"/>
        <end position="305"/>
    </location>
</feature>
<keyword evidence="6" id="KW-1185">Reference proteome</keyword>
<keyword evidence="3 5" id="KW-0378">Hydrolase</keyword>
<dbReference type="KEGG" id="prv:G7070_17415"/>
<dbReference type="SUPFAM" id="SSF53649">
    <property type="entry name" value="Alkaline phosphatase-like"/>
    <property type="match status" value="1"/>
</dbReference>
<sequence length="333" mass="36227">MHRNLVIVMADQLAAHVLEENEDVALPHLRALAADSVAFTEAHCAFPLCVPSRASMLTGVAPHELGMQGNAGVDGFRPELGHLLRENGYATGWAGKWHCPEPEQGPDSGFDIVSEFGDIGLVDSAAGWLERTDGPFCLVVSFDDPHTICEFARDQEMPYGSVTPPPAADCPPLPAHHLPAPYEPEAVRYEQGAAASMYGTLGYGPDEWRQYRWAYRRLIERVDAEVGALRAHLERLGLADSTHIVLTSDHGDGDGAHRWNQKLALFPEVTRIPFLVHVADGAAGERGFPVNVGLDLLPTVTALLGLDAPRACAEPTCWPTRRPPSAGRSWSRR</sequence>
<reference evidence="5 6" key="1">
    <citation type="submission" date="2020-03" db="EMBL/GenBank/DDBJ databases">
        <title>Propioniciclava sp. nov., isolated from Hydrophilus acuminatus.</title>
        <authorList>
            <person name="Hyun D.-W."/>
            <person name="Bae J.-W."/>
        </authorList>
    </citation>
    <scope>NUCLEOTIDE SEQUENCE [LARGE SCALE GENOMIC DNA]</scope>
    <source>
        <strain evidence="5 6">HDW11</strain>
    </source>
</reference>
<dbReference type="Pfam" id="PF00884">
    <property type="entry name" value="Sulfatase"/>
    <property type="match status" value="1"/>
</dbReference>
<evidence type="ECO:0000313" key="5">
    <source>
        <dbReference type="EMBL" id="QIK73719.1"/>
    </source>
</evidence>
<dbReference type="RefSeq" id="WP_166234809.1">
    <property type="nucleotide sequence ID" value="NZ_CP049865.1"/>
</dbReference>
<dbReference type="Proteomes" id="UP000501058">
    <property type="component" value="Chromosome"/>
</dbReference>
<name>A0A6G7YAH2_9ACTN</name>
<dbReference type="GO" id="GO:0046872">
    <property type="term" value="F:metal ion binding"/>
    <property type="evidence" value="ECO:0007669"/>
    <property type="project" value="UniProtKB-KW"/>
</dbReference>
<comment type="similarity">
    <text evidence="1">Belongs to the sulfatase family.</text>
</comment>
<dbReference type="GO" id="GO:0008484">
    <property type="term" value="F:sulfuric ester hydrolase activity"/>
    <property type="evidence" value="ECO:0007669"/>
    <property type="project" value="TreeGrafter"/>
</dbReference>
<dbReference type="AlphaFoldDB" id="A0A6G7YAH2"/>
<protein>
    <submittedName>
        <fullName evidence="5">Sulfatase-like hydrolase/transferase</fullName>
    </submittedName>
</protein>
<proteinExistence type="inferred from homology"/>
<dbReference type="PROSITE" id="PS00149">
    <property type="entry name" value="SULFATASE_2"/>
    <property type="match status" value="1"/>
</dbReference>
<dbReference type="Gene3D" id="3.40.720.10">
    <property type="entry name" value="Alkaline Phosphatase, subunit A"/>
    <property type="match status" value="1"/>
</dbReference>
<accession>A0A6G7YAH2</accession>
<gene>
    <name evidence="5" type="ORF">G7070_17415</name>
</gene>
<dbReference type="EMBL" id="CP049865">
    <property type="protein sequence ID" value="QIK73719.1"/>
    <property type="molecule type" value="Genomic_DNA"/>
</dbReference>
<dbReference type="InterPro" id="IPR017850">
    <property type="entry name" value="Alkaline_phosphatase_core_sf"/>
</dbReference>
<dbReference type="GO" id="GO:0016740">
    <property type="term" value="F:transferase activity"/>
    <property type="evidence" value="ECO:0007669"/>
    <property type="project" value="UniProtKB-KW"/>
</dbReference>
<evidence type="ECO:0000259" key="4">
    <source>
        <dbReference type="Pfam" id="PF00884"/>
    </source>
</evidence>
<keyword evidence="2" id="KW-0479">Metal-binding</keyword>